<proteinExistence type="predicted"/>
<protein>
    <submittedName>
        <fullName evidence="4">Uncharacterized protein</fullName>
    </submittedName>
</protein>
<dbReference type="InterPro" id="IPR000792">
    <property type="entry name" value="Tscrpt_reg_LuxR_C"/>
</dbReference>
<gene>
    <name evidence="4" type="ORF">B5808_03935</name>
</gene>
<dbReference type="GO" id="GO:0006355">
    <property type="term" value="P:regulation of DNA-templated transcription"/>
    <property type="evidence" value="ECO:0007669"/>
    <property type="project" value="InterPro"/>
</dbReference>
<dbReference type="KEGG" id="cphy:B5808_03935"/>
<dbReference type="RefSeq" id="WP_085018601.1">
    <property type="nucleotide sequence ID" value="NZ_BMHD01000001.1"/>
</dbReference>
<evidence type="ECO:0000256" key="2">
    <source>
        <dbReference type="ARBA" id="ARBA00023125"/>
    </source>
</evidence>
<organism evidence="4 5">
    <name type="scientific">Cnuibacter physcomitrellae</name>
    <dbReference type="NCBI Taxonomy" id="1619308"/>
    <lineage>
        <taxon>Bacteria</taxon>
        <taxon>Bacillati</taxon>
        <taxon>Actinomycetota</taxon>
        <taxon>Actinomycetes</taxon>
        <taxon>Micrococcales</taxon>
        <taxon>Microbacteriaceae</taxon>
        <taxon>Cnuibacter</taxon>
    </lineage>
</organism>
<dbReference type="SMART" id="SM00421">
    <property type="entry name" value="HTH_LUXR"/>
    <property type="match status" value="1"/>
</dbReference>
<dbReference type="InterPro" id="IPR016032">
    <property type="entry name" value="Sig_transdc_resp-reg_C-effctor"/>
</dbReference>
<dbReference type="CDD" id="cd06170">
    <property type="entry name" value="LuxR_C_like"/>
    <property type="match status" value="1"/>
</dbReference>
<dbReference type="PROSITE" id="PS50043">
    <property type="entry name" value="HTH_LUXR_2"/>
    <property type="match status" value="1"/>
</dbReference>
<dbReference type="PRINTS" id="PR00038">
    <property type="entry name" value="HTHLUXR"/>
</dbReference>
<dbReference type="PROSITE" id="PS00622">
    <property type="entry name" value="HTH_LUXR_1"/>
    <property type="match status" value="1"/>
</dbReference>
<dbReference type="PANTHER" id="PTHR44688:SF16">
    <property type="entry name" value="DNA-BINDING TRANSCRIPTIONAL ACTIVATOR DEVR_DOSR"/>
    <property type="match status" value="1"/>
</dbReference>
<dbReference type="AlphaFoldDB" id="A0A1X9LH57"/>
<keyword evidence="3" id="KW-0804">Transcription</keyword>
<dbReference type="Proteomes" id="UP000192775">
    <property type="component" value="Chromosome"/>
</dbReference>
<dbReference type="SUPFAM" id="SSF46894">
    <property type="entry name" value="C-terminal effector domain of the bipartite response regulators"/>
    <property type="match status" value="1"/>
</dbReference>
<sequence length="510" mass="55352">MDGTMGERRTAITDAVREAVSARRWDAVVLLLEHNWSVLIAEDLPLLRDTIASLPDEVRRAQPRWEAAGAYVAHLMSSSGSAVAYRDVAPRTGAEGGLLDVLTELTSRTAGRRSAGRLDEATQAARLAREALDGAPDAERVAVQYSLPHLMVQWGRSHELVGDERSALVEYTEAHDLGVITGDAVITSHAAGRIAWVHAVAGRRLPAEQWLDRIDETAPVPLRYRTGEILARALLAADVVDFAAARRHLDSLGQQAHPDSWAEQLFVRSLVARPSEVHDVLRESQQHAVSKPTALSSRGMDVGYLALSLVRVRVLERRPLRALADLTDLGPSASGGGTRSSVMLELATAFAEAAQGDAASALRRARSVARRASARPRWCAMADLLLAVLREEPDDRMREAAMPAVADRQLLALQVLPTRILATLGLPARELQALLALAGSREPSPTGALTPRERTVLAHLVRGETTEGIASALFVSPNTVKTQLRSIYRKLGVTRRDEAVEIARDLHLET</sequence>
<dbReference type="EMBL" id="CP020715">
    <property type="protein sequence ID" value="ARJ04467.1"/>
    <property type="molecule type" value="Genomic_DNA"/>
</dbReference>
<dbReference type="Gene3D" id="1.10.10.10">
    <property type="entry name" value="Winged helix-like DNA-binding domain superfamily/Winged helix DNA-binding domain"/>
    <property type="match status" value="1"/>
</dbReference>
<keyword evidence="1" id="KW-0805">Transcription regulation</keyword>
<keyword evidence="2" id="KW-0238">DNA-binding</keyword>
<dbReference type="PANTHER" id="PTHR44688">
    <property type="entry name" value="DNA-BINDING TRANSCRIPTIONAL ACTIVATOR DEVR_DOSR"/>
    <property type="match status" value="1"/>
</dbReference>
<evidence type="ECO:0000256" key="1">
    <source>
        <dbReference type="ARBA" id="ARBA00023015"/>
    </source>
</evidence>
<dbReference type="GO" id="GO:0003677">
    <property type="term" value="F:DNA binding"/>
    <property type="evidence" value="ECO:0007669"/>
    <property type="project" value="UniProtKB-KW"/>
</dbReference>
<evidence type="ECO:0000256" key="3">
    <source>
        <dbReference type="ARBA" id="ARBA00023163"/>
    </source>
</evidence>
<name>A0A1X9LH57_9MICO</name>
<dbReference type="STRING" id="1619308.B5808_03935"/>
<accession>A0A1X9LH57</accession>
<keyword evidence="5" id="KW-1185">Reference proteome</keyword>
<dbReference type="InterPro" id="IPR036388">
    <property type="entry name" value="WH-like_DNA-bd_sf"/>
</dbReference>
<reference evidence="4 5" key="1">
    <citation type="submission" date="2017-04" db="EMBL/GenBank/DDBJ databases">
        <authorList>
            <person name="Afonso C.L."/>
            <person name="Miller P.J."/>
            <person name="Scott M.A."/>
            <person name="Spackman E."/>
            <person name="Goraichik I."/>
            <person name="Dimitrov K.M."/>
            <person name="Suarez D.L."/>
            <person name="Swayne D.E."/>
        </authorList>
    </citation>
    <scope>NUCLEOTIDE SEQUENCE [LARGE SCALE GENOMIC DNA]</scope>
    <source>
        <strain evidence="5">XA(T)</strain>
    </source>
</reference>
<evidence type="ECO:0000313" key="5">
    <source>
        <dbReference type="Proteomes" id="UP000192775"/>
    </source>
</evidence>
<dbReference type="Pfam" id="PF00196">
    <property type="entry name" value="GerE"/>
    <property type="match status" value="1"/>
</dbReference>
<evidence type="ECO:0000313" key="4">
    <source>
        <dbReference type="EMBL" id="ARJ04467.1"/>
    </source>
</evidence>